<evidence type="ECO:0000313" key="2">
    <source>
        <dbReference type="Proteomes" id="UP000270094"/>
    </source>
</evidence>
<accession>A0A3P7K2Z2</accession>
<gene>
    <name evidence="1" type="ORF">SVUK_LOCUS20692</name>
</gene>
<dbReference type="Proteomes" id="UP000270094">
    <property type="component" value="Unassembled WGS sequence"/>
</dbReference>
<dbReference type="EMBL" id="UYYB01143840">
    <property type="protein sequence ID" value="VDM85694.1"/>
    <property type="molecule type" value="Genomic_DNA"/>
</dbReference>
<dbReference type="AlphaFoldDB" id="A0A3P7K2Z2"/>
<sequence>MQNNVKAGASENVDVDDESPQAIDVLTFRHPRLARFVGAALKRGGVDGKRCEENEEARLERNRLSPCFRRHQRRCFYSHTYTFTQRAFLHIAHALRKPPFAPFGTESTVFPISE</sequence>
<proteinExistence type="predicted"/>
<protein>
    <submittedName>
        <fullName evidence="1">Uncharacterized protein</fullName>
    </submittedName>
</protein>
<keyword evidence="2" id="KW-1185">Reference proteome</keyword>
<evidence type="ECO:0000313" key="1">
    <source>
        <dbReference type="EMBL" id="VDM85694.1"/>
    </source>
</evidence>
<name>A0A3P7K2Z2_STRVU</name>
<reference evidence="1 2" key="1">
    <citation type="submission" date="2018-11" db="EMBL/GenBank/DDBJ databases">
        <authorList>
            <consortium name="Pathogen Informatics"/>
        </authorList>
    </citation>
    <scope>NUCLEOTIDE SEQUENCE [LARGE SCALE GENOMIC DNA]</scope>
</reference>
<organism evidence="1 2">
    <name type="scientific">Strongylus vulgaris</name>
    <name type="common">Blood worm</name>
    <dbReference type="NCBI Taxonomy" id="40348"/>
    <lineage>
        <taxon>Eukaryota</taxon>
        <taxon>Metazoa</taxon>
        <taxon>Ecdysozoa</taxon>
        <taxon>Nematoda</taxon>
        <taxon>Chromadorea</taxon>
        <taxon>Rhabditida</taxon>
        <taxon>Rhabditina</taxon>
        <taxon>Rhabditomorpha</taxon>
        <taxon>Strongyloidea</taxon>
        <taxon>Strongylidae</taxon>
        <taxon>Strongylus</taxon>
    </lineage>
</organism>